<feature type="compositionally biased region" description="Low complexity" evidence="2">
    <location>
        <begin position="122"/>
        <end position="134"/>
    </location>
</feature>
<name>A0A5N5WFF8_STRMB</name>
<accession>A0A5N5WFF8</accession>
<dbReference type="AlphaFoldDB" id="A0A5N5WFF8"/>
<evidence type="ECO:0000259" key="3">
    <source>
        <dbReference type="PROSITE" id="PS50966"/>
    </source>
</evidence>
<protein>
    <recommendedName>
        <fullName evidence="3">SWIM-type domain-containing protein</fullName>
    </recommendedName>
</protein>
<keyword evidence="5" id="KW-1185">Reference proteome</keyword>
<dbReference type="EMBL" id="VOKX01000001">
    <property type="protein sequence ID" value="KAB7852792.1"/>
    <property type="molecule type" value="Genomic_DNA"/>
</dbReference>
<feature type="domain" description="SWIM-type" evidence="3">
    <location>
        <begin position="57"/>
        <end position="93"/>
    </location>
</feature>
<evidence type="ECO:0000256" key="2">
    <source>
        <dbReference type="SAM" id="MobiDB-lite"/>
    </source>
</evidence>
<evidence type="ECO:0000313" key="4">
    <source>
        <dbReference type="EMBL" id="KAB7852792.1"/>
    </source>
</evidence>
<comment type="caution">
    <text evidence="4">The sequence shown here is derived from an EMBL/GenBank/DDBJ whole genome shotgun (WGS) entry which is preliminary data.</text>
</comment>
<reference evidence="4 5" key="1">
    <citation type="journal article" date="2019" name="Microb. Cell Fact.">
        <title>Exploring novel herbicidin analogues by transcriptional regulator overexpression and MS/MS molecular networking.</title>
        <authorList>
            <person name="Shi Y."/>
            <person name="Gu R."/>
            <person name="Li Y."/>
            <person name="Wang X."/>
            <person name="Ren W."/>
            <person name="Li X."/>
            <person name="Wang L."/>
            <person name="Xie Y."/>
            <person name="Hong B."/>
        </authorList>
    </citation>
    <scope>NUCLEOTIDE SEQUENCE [LARGE SCALE GENOMIC DNA]</scope>
    <source>
        <strain evidence="4 5">US-43</strain>
    </source>
</reference>
<evidence type="ECO:0000256" key="1">
    <source>
        <dbReference type="PROSITE-ProRule" id="PRU00325"/>
    </source>
</evidence>
<sequence>MNPQGERWTADQVLALAPDSASRTVGGRLATPGSWSGTGARPDSVWGECAGGGGRTYRTAVDASDADRPGFTCGCPSRKVPCKHAVGLLLLWAADGDSVRPAEEPPPWVAEWLEARRRRRAAPPAGRPPAASASADRRAADRARRIAAGAEELERRLTDLVHGGLAGSGGGAREEWDRAAARMVDAQAPGLAALTRELGSLSAAGPSWASRLLEECALLHTLNRAYARVDQLPAGLAATVRARVGITVDSAALLASTPPVRDDWLVLSQDDDVSDSALTTRRIRLFGRRTGRAALLLSYGAAGRAPELSLPVGCSFDADLVFHPAAVPLRAVLGARHGEPEPAAGPPPGVGVEAALAAYGTALRDDPWLDAWPVVLDGVVPIPGPDARPGRRLADADGGAALAVDTSRTGESGWWRLVAVSAGGPVRVFGEYGHRGFTPLAVWAPELTPLRR</sequence>
<keyword evidence="1" id="KW-0479">Metal-binding</keyword>
<keyword evidence="1" id="KW-0863">Zinc-finger</keyword>
<dbReference type="RefSeq" id="WP_152262137.1">
    <property type="nucleotide sequence ID" value="NZ_VOKX01000001.1"/>
</dbReference>
<dbReference type="InterPro" id="IPR007527">
    <property type="entry name" value="Znf_SWIM"/>
</dbReference>
<dbReference type="GO" id="GO:0008270">
    <property type="term" value="F:zinc ion binding"/>
    <property type="evidence" value="ECO:0007669"/>
    <property type="project" value="UniProtKB-KW"/>
</dbReference>
<organism evidence="4 5">
    <name type="scientific">Streptomyces mobaraensis</name>
    <name type="common">Streptoverticillium mobaraense</name>
    <dbReference type="NCBI Taxonomy" id="35621"/>
    <lineage>
        <taxon>Bacteria</taxon>
        <taxon>Bacillati</taxon>
        <taxon>Actinomycetota</taxon>
        <taxon>Actinomycetes</taxon>
        <taxon>Kitasatosporales</taxon>
        <taxon>Streptomycetaceae</taxon>
        <taxon>Streptomyces</taxon>
    </lineage>
</organism>
<dbReference type="OrthoDB" id="9816340at2"/>
<evidence type="ECO:0000313" key="5">
    <source>
        <dbReference type="Proteomes" id="UP000327000"/>
    </source>
</evidence>
<dbReference type="Pfam" id="PF04434">
    <property type="entry name" value="SWIM"/>
    <property type="match status" value="1"/>
</dbReference>
<dbReference type="PROSITE" id="PS50966">
    <property type="entry name" value="ZF_SWIM"/>
    <property type="match status" value="1"/>
</dbReference>
<dbReference type="Proteomes" id="UP000327000">
    <property type="component" value="Unassembled WGS sequence"/>
</dbReference>
<gene>
    <name evidence="4" type="ORF">FRZ00_00880</name>
</gene>
<proteinExistence type="predicted"/>
<feature type="region of interest" description="Disordered" evidence="2">
    <location>
        <begin position="120"/>
        <end position="143"/>
    </location>
</feature>
<keyword evidence="1" id="KW-0862">Zinc</keyword>